<evidence type="ECO:0000313" key="2">
    <source>
        <dbReference type="EMBL" id="RIA90926.1"/>
    </source>
</evidence>
<feature type="region of interest" description="Disordered" evidence="1">
    <location>
        <begin position="358"/>
        <end position="401"/>
    </location>
</feature>
<evidence type="ECO:0000313" key="3">
    <source>
        <dbReference type="Proteomes" id="UP000265703"/>
    </source>
</evidence>
<name>A0A397T206_9GLOM</name>
<feature type="compositionally biased region" description="Basic and acidic residues" evidence="1">
    <location>
        <begin position="555"/>
        <end position="567"/>
    </location>
</feature>
<feature type="region of interest" description="Disordered" evidence="1">
    <location>
        <begin position="539"/>
        <end position="594"/>
    </location>
</feature>
<protein>
    <submittedName>
        <fullName evidence="2">Uncharacterized protein</fullName>
    </submittedName>
</protein>
<dbReference type="AlphaFoldDB" id="A0A397T206"/>
<organism evidence="2 3">
    <name type="scientific">Glomus cerebriforme</name>
    <dbReference type="NCBI Taxonomy" id="658196"/>
    <lineage>
        <taxon>Eukaryota</taxon>
        <taxon>Fungi</taxon>
        <taxon>Fungi incertae sedis</taxon>
        <taxon>Mucoromycota</taxon>
        <taxon>Glomeromycotina</taxon>
        <taxon>Glomeromycetes</taxon>
        <taxon>Glomerales</taxon>
        <taxon>Glomeraceae</taxon>
        <taxon>Glomus</taxon>
    </lineage>
</organism>
<dbReference type="Proteomes" id="UP000265703">
    <property type="component" value="Unassembled WGS sequence"/>
</dbReference>
<gene>
    <name evidence="2" type="ORF">C1645_822766</name>
</gene>
<feature type="compositionally biased region" description="Low complexity" evidence="1">
    <location>
        <begin position="384"/>
        <end position="401"/>
    </location>
</feature>
<feature type="compositionally biased region" description="Polar residues" evidence="1">
    <location>
        <begin position="358"/>
        <end position="375"/>
    </location>
</feature>
<proteinExistence type="predicted"/>
<reference evidence="2 3" key="1">
    <citation type="submission" date="2018-06" db="EMBL/GenBank/DDBJ databases">
        <title>Comparative genomics reveals the genomic features of Rhizophagus irregularis, R. cerebriforme, R. diaphanum and Gigaspora rosea, and their symbiotic lifestyle signature.</title>
        <authorList>
            <person name="Morin E."/>
            <person name="San Clemente H."/>
            <person name="Chen E.C.H."/>
            <person name="De La Providencia I."/>
            <person name="Hainaut M."/>
            <person name="Kuo A."/>
            <person name="Kohler A."/>
            <person name="Murat C."/>
            <person name="Tang N."/>
            <person name="Roy S."/>
            <person name="Loubradou J."/>
            <person name="Henrissat B."/>
            <person name="Grigoriev I.V."/>
            <person name="Corradi N."/>
            <person name="Roux C."/>
            <person name="Martin F.M."/>
        </authorList>
    </citation>
    <scope>NUCLEOTIDE SEQUENCE [LARGE SCALE GENOMIC DNA]</scope>
    <source>
        <strain evidence="2 3">DAOM 227022</strain>
    </source>
</reference>
<sequence length="594" mass="68890">MRFQQKPINSHLQQQTIDHDIINISDIVLNANQNQYIAFSSLNSFSESTISEIKLAIRKTFNKRFPDAFEGYLEIQNFKGTKIIKIVFNNKTIRNSLYGTFIKELNTCFYKYEQAHLLSVIEPLLEHKRLNTVRILDIPHTIETQTFLDIVESKLGKINSYEEIIRKSSNQNKTFKNKDNKKSYFKQFKIEFASFDTIEKIINEDIWTIIHENACFRLVPNNNKADEYIRHTQCCYKITGIPVNLTLNTLKPFLNKIQARTCIFTHTHPRRLTKVAYVYLDIQNYVNKNRSAKLFNSNIYVLLPNTVCCTVCRSSTHTHNSCSEAPNLQETLKRLDHQIPLSTDDWNNRYGQVIQKNLRYQRQDQSSTNKTTTYNPPKGHKGSPPNQRPQNYNNNQSPANNHYNKEIEELRKIIEQQNRTITKLTNMVESLNSKLIDNTKELITINEQQIQSNIKSDIVINKLDDFINTSSTLNTNDNRSDSDKIRKSLKNFISSPQSSYQTDTASNFGSLNTVISTFNDIPTFNNSHKNIPNDNEYFSTGILSDDNETSTTNDPSHHDNFNNDHNNKKLPNNQQRQQPTSWNSLSAWIGPNNQ</sequence>
<feature type="compositionally biased region" description="Polar residues" evidence="1">
    <location>
        <begin position="574"/>
        <end position="594"/>
    </location>
</feature>
<accession>A0A397T206</accession>
<comment type="caution">
    <text evidence="2">The sequence shown here is derived from an EMBL/GenBank/DDBJ whole genome shotgun (WGS) entry which is preliminary data.</text>
</comment>
<evidence type="ECO:0000256" key="1">
    <source>
        <dbReference type="SAM" id="MobiDB-lite"/>
    </source>
</evidence>
<keyword evidence="3" id="KW-1185">Reference proteome</keyword>
<dbReference type="EMBL" id="QKYT01000167">
    <property type="protein sequence ID" value="RIA90926.1"/>
    <property type="molecule type" value="Genomic_DNA"/>
</dbReference>